<sequence>MAPKSLDLKIEKKSKIGKWWRKLFWRHKRLPKEQEEKFTAHVDGLITTNNQIVTSKTEASENSKHSVTNSAKVTFEDPCEPMFKPKRQFTDEFFKEQDADLPERPVKTEDSDLPSVLCKGKVSENLKDFVSTSAEETYEDPHQLTFKHKRQLTHETFKGQDADLPEERVKTDDADLPSALCKGKVAENLKKFMSILAKDTEDPYQFTFKKKGQLVEDCLKRRNPDLTEELTNDSDIPSALCKGKVSENLKNFTCISAEDTLEECK</sequence>
<gene>
    <name evidence="1" type="ORF">L798_05543</name>
</gene>
<proteinExistence type="predicted"/>
<protein>
    <submittedName>
        <fullName evidence="1">Uncharacterized protein</fullName>
    </submittedName>
</protein>
<evidence type="ECO:0000313" key="1">
    <source>
        <dbReference type="EMBL" id="KDR20234.1"/>
    </source>
</evidence>
<accession>A0A067RL25</accession>
<name>A0A067RL25_ZOONE</name>
<dbReference type="InParanoid" id="A0A067RL25"/>
<evidence type="ECO:0000313" key="2">
    <source>
        <dbReference type="Proteomes" id="UP000027135"/>
    </source>
</evidence>
<dbReference type="EMBL" id="KK852613">
    <property type="protein sequence ID" value="KDR20234.1"/>
    <property type="molecule type" value="Genomic_DNA"/>
</dbReference>
<dbReference type="Proteomes" id="UP000027135">
    <property type="component" value="Unassembled WGS sequence"/>
</dbReference>
<organism evidence="1 2">
    <name type="scientific">Zootermopsis nevadensis</name>
    <name type="common">Dampwood termite</name>
    <dbReference type="NCBI Taxonomy" id="136037"/>
    <lineage>
        <taxon>Eukaryota</taxon>
        <taxon>Metazoa</taxon>
        <taxon>Ecdysozoa</taxon>
        <taxon>Arthropoda</taxon>
        <taxon>Hexapoda</taxon>
        <taxon>Insecta</taxon>
        <taxon>Pterygota</taxon>
        <taxon>Neoptera</taxon>
        <taxon>Polyneoptera</taxon>
        <taxon>Dictyoptera</taxon>
        <taxon>Blattodea</taxon>
        <taxon>Blattoidea</taxon>
        <taxon>Termitoidae</taxon>
        <taxon>Termopsidae</taxon>
        <taxon>Zootermopsis</taxon>
    </lineage>
</organism>
<keyword evidence="2" id="KW-1185">Reference proteome</keyword>
<reference evidence="1 2" key="1">
    <citation type="journal article" date="2014" name="Nat. Commun.">
        <title>Molecular traces of alternative social organization in a termite genome.</title>
        <authorList>
            <person name="Terrapon N."/>
            <person name="Li C."/>
            <person name="Robertson H.M."/>
            <person name="Ji L."/>
            <person name="Meng X."/>
            <person name="Booth W."/>
            <person name="Chen Z."/>
            <person name="Childers C.P."/>
            <person name="Glastad K.M."/>
            <person name="Gokhale K."/>
            <person name="Gowin J."/>
            <person name="Gronenberg W."/>
            <person name="Hermansen R.A."/>
            <person name="Hu H."/>
            <person name="Hunt B.G."/>
            <person name="Huylmans A.K."/>
            <person name="Khalil S.M."/>
            <person name="Mitchell R.D."/>
            <person name="Munoz-Torres M.C."/>
            <person name="Mustard J.A."/>
            <person name="Pan H."/>
            <person name="Reese J.T."/>
            <person name="Scharf M.E."/>
            <person name="Sun F."/>
            <person name="Vogel H."/>
            <person name="Xiao J."/>
            <person name="Yang W."/>
            <person name="Yang Z."/>
            <person name="Yang Z."/>
            <person name="Zhou J."/>
            <person name="Zhu J."/>
            <person name="Brent C.S."/>
            <person name="Elsik C.G."/>
            <person name="Goodisman M.A."/>
            <person name="Liberles D.A."/>
            <person name="Roe R.M."/>
            <person name="Vargo E.L."/>
            <person name="Vilcinskas A."/>
            <person name="Wang J."/>
            <person name="Bornberg-Bauer E."/>
            <person name="Korb J."/>
            <person name="Zhang G."/>
            <person name="Liebig J."/>
        </authorList>
    </citation>
    <scope>NUCLEOTIDE SEQUENCE [LARGE SCALE GENOMIC DNA]</scope>
    <source>
        <tissue evidence="1">Whole organism</tissue>
    </source>
</reference>
<dbReference type="AlphaFoldDB" id="A0A067RL25"/>